<dbReference type="PANTHER" id="PTHR43877">
    <property type="entry name" value="AMINOALKYLPHOSPHONATE N-ACETYLTRANSFERASE-RELATED-RELATED"/>
    <property type="match status" value="1"/>
</dbReference>
<gene>
    <name evidence="4" type="ORF">GBA63_09770</name>
</gene>
<organism evidence="4 5">
    <name type="scientific">Rubrobacter tropicus</name>
    <dbReference type="NCBI Taxonomy" id="2653851"/>
    <lineage>
        <taxon>Bacteria</taxon>
        <taxon>Bacillati</taxon>
        <taxon>Actinomycetota</taxon>
        <taxon>Rubrobacteria</taxon>
        <taxon>Rubrobacterales</taxon>
        <taxon>Rubrobacteraceae</taxon>
        <taxon>Rubrobacter</taxon>
    </lineage>
</organism>
<dbReference type="GO" id="GO:0016747">
    <property type="term" value="F:acyltransferase activity, transferring groups other than amino-acyl groups"/>
    <property type="evidence" value="ECO:0007669"/>
    <property type="project" value="InterPro"/>
</dbReference>
<dbReference type="PROSITE" id="PS51186">
    <property type="entry name" value="GNAT"/>
    <property type="match status" value="1"/>
</dbReference>
<dbReference type="RefSeq" id="WP_166175670.1">
    <property type="nucleotide sequence ID" value="NZ_CP045119.1"/>
</dbReference>
<keyword evidence="5" id="KW-1185">Reference proteome</keyword>
<sequence>MEHLRITTAREGDVGALVGLISSLFQEDAGVRDPHTNLSWPADHARGHFLGLLDKDDALCLVARSGGEIVGYLAGYGRGPYALRPVRVAELQSMYVRKAERGQGVGTRLVEGFLVWARDRDAEQVSVTAYAANERAIHFYERMGFEPRNVSLELGL</sequence>
<dbReference type="InterPro" id="IPR050832">
    <property type="entry name" value="Bact_Acetyltransf"/>
</dbReference>
<dbReference type="InterPro" id="IPR000182">
    <property type="entry name" value="GNAT_dom"/>
</dbReference>
<protein>
    <submittedName>
        <fullName evidence="4">GNAT family N-acetyltransferase</fullName>
    </submittedName>
</protein>
<keyword evidence="1 4" id="KW-0808">Transferase</keyword>
<accession>A0A6G8Q8V0</accession>
<dbReference type="KEGG" id="rub:GBA63_09770"/>
<dbReference type="CDD" id="cd04301">
    <property type="entry name" value="NAT_SF"/>
    <property type="match status" value="1"/>
</dbReference>
<dbReference type="Gene3D" id="3.40.630.30">
    <property type="match status" value="1"/>
</dbReference>
<name>A0A6G8Q8V0_9ACTN</name>
<dbReference type="AlphaFoldDB" id="A0A6G8Q8V0"/>
<evidence type="ECO:0000256" key="1">
    <source>
        <dbReference type="ARBA" id="ARBA00022679"/>
    </source>
</evidence>
<feature type="domain" description="N-acetyltransferase" evidence="3">
    <location>
        <begin position="4"/>
        <end position="156"/>
    </location>
</feature>
<keyword evidence="2" id="KW-0012">Acyltransferase</keyword>
<dbReference type="EMBL" id="CP045119">
    <property type="protein sequence ID" value="QIN82900.1"/>
    <property type="molecule type" value="Genomic_DNA"/>
</dbReference>
<evidence type="ECO:0000313" key="4">
    <source>
        <dbReference type="EMBL" id="QIN82900.1"/>
    </source>
</evidence>
<dbReference type="Pfam" id="PF00583">
    <property type="entry name" value="Acetyltransf_1"/>
    <property type="match status" value="1"/>
</dbReference>
<evidence type="ECO:0000256" key="2">
    <source>
        <dbReference type="ARBA" id="ARBA00023315"/>
    </source>
</evidence>
<dbReference type="InterPro" id="IPR016181">
    <property type="entry name" value="Acyl_CoA_acyltransferase"/>
</dbReference>
<evidence type="ECO:0000259" key="3">
    <source>
        <dbReference type="PROSITE" id="PS51186"/>
    </source>
</evidence>
<proteinExistence type="predicted"/>
<evidence type="ECO:0000313" key="5">
    <source>
        <dbReference type="Proteomes" id="UP000501452"/>
    </source>
</evidence>
<dbReference type="Proteomes" id="UP000501452">
    <property type="component" value="Chromosome"/>
</dbReference>
<dbReference type="SUPFAM" id="SSF55729">
    <property type="entry name" value="Acyl-CoA N-acyltransferases (Nat)"/>
    <property type="match status" value="1"/>
</dbReference>
<reference evidence="4 5" key="1">
    <citation type="submission" date="2019-10" db="EMBL/GenBank/DDBJ databases">
        <title>Rubrobacter sp nov SCSIO 52090 isolated from a deep-sea sediment in the South China Sea.</title>
        <authorList>
            <person name="Chen R.W."/>
        </authorList>
    </citation>
    <scope>NUCLEOTIDE SEQUENCE [LARGE SCALE GENOMIC DNA]</scope>
    <source>
        <strain evidence="4 5">SCSIO 52909</strain>
    </source>
</reference>
<dbReference type="PANTHER" id="PTHR43877:SF1">
    <property type="entry name" value="ACETYLTRANSFERASE"/>
    <property type="match status" value="1"/>
</dbReference>